<feature type="domain" description="YchJ-like middle NTF2-like" evidence="3">
    <location>
        <begin position="138"/>
        <end position="232"/>
    </location>
</feature>
<gene>
    <name evidence="4" type="ORF">G6034_06300</name>
</gene>
<evidence type="ECO:0000313" key="5">
    <source>
        <dbReference type="Proteomes" id="UP000543556"/>
    </source>
</evidence>
<accession>A0A7Y7LZ94</accession>
<name>A0A7Y7LZ94_9MICC</name>
<dbReference type="AlphaFoldDB" id="A0A7Y7LZ94"/>
<organism evidence="4 5">
    <name type="scientific">Arthrobacter wenxiniae</name>
    <dbReference type="NCBI Taxonomy" id="2713570"/>
    <lineage>
        <taxon>Bacteria</taxon>
        <taxon>Bacillati</taxon>
        <taxon>Actinomycetota</taxon>
        <taxon>Actinomycetes</taxon>
        <taxon>Micrococcales</taxon>
        <taxon>Micrococcaceae</taxon>
        <taxon>Arthrobacter</taxon>
    </lineage>
</organism>
<dbReference type="InterPro" id="IPR023006">
    <property type="entry name" value="YchJ-like"/>
</dbReference>
<dbReference type="EMBL" id="JAAMFM010000006">
    <property type="protein sequence ID" value="NVM94523.1"/>
    <property type="molecule type" value="Genomic_DNA"/>
</dbReference>
<comment type="similarity">
    <text evidence="1">Belongs to the UPF0225 family.</text>
</comment>
<dbReference type="HAMAP" id="MF_00612">
    <property type="entry name" value="UPF0225"/>
    <property type="match status" value="1"/>
</dbReference>
<dbReference type="InterPro" id="IPR032710">
    <property type="entry name" value="NTF2-like_dom_sf"/>
</dbReference>
<feature type="region of interest" description="Disordered" evidence="2">
    <location>
        <begin position="1"/>
        <end position="32"/>
    </location>
</feature>
<dbReference type="InterPro" id="IPR048469">
    <property type="entry name" value="YchJ-like_M"/>
</dbReference>
<evidence type="ECO:0000259" key="3">
    <source>
        <dbReference type="Pfam" id="PF17775"/>
    </source>
</evidence>
<dbReference type="Proteomes" id="UP000543556">
    <property type="component" value="Unassembled WGS sequence"/>
</dbReference>
<reference evidence="4 5" key="1">
    <citation type="submission" date="2020-02" db="EMBL/GenBank/DDBJ databases">
        <title>Genome sequence of strain AETb3-4.</title>
        <authorList>
            <person name="Gao J."/>
            <person name="Zhang X."/>
        </authorList>
    </citation>
    <scope>NUCLEOTIDE SEQUENCE [LARGE SCALE GENOMIC DNA]</scope>
    <source>
        <strain evidence="4 5">AETb3-4</strain>
    </source>
</reference>
<sequence length="238" mass="26100">MACRGSGVRVPSAPPRQEVRTPDRLKPAGVRTSSLCRASRLLCRASRLPPPSPETLPGSAGAAARGSVRQWCRASLQPSPRLPNPAPWPWWTPAPQQRVRPGPDEGAAVRCPCNSGDTLQGCCGRFLDEPADTAFPPTAEALMRSRYTAFATGNAPYLLRTWHPATRPAGLALDPDQHWYRLDILETVRGGPWDNDGTVSFEARYRQQGTGGRLTETSRFVRQGRQWLYVDALGMDSL</sequence>
<dbReference type="Pfam" id="PF17775">
    <property type="entry name" value="YchJ_M-like"/>
    <property type="match status" value="1"/>
</dbReference>
<keyword evidence="5" id="KW-1185">Reference proteome</keyword>
<evidence type="ECO:0000256" key="2">
    <source>
        <dbReference type="SAM" id="MobiDB-lite"/>
    </source>
</evidence>
<evidence type="ECO:0000313" key="4">
    <source>
        <dbReference type="EMBL" id="NVM94523.1"/>
    </source>
</evidence>
<comment type="caution">
    <text evidence="4">The sequence shown here is derived from an EMBL/GenBank/DDBJ whole genome shotgun (WGS) entry which is preliminary data.</text>
</comment>
<dbReference type="Gene3D" id="3.10.450.50">
    <property type="match status" value="1"/>
</dbReference>
<protein>
    <recommendedName>
        <fullName evidence="1">UPF0225 protein G6034_06300</fullName>
    </recommendedName>
</protein>
<feature type="compositionally biased region" description="Basic and acidic residues" evidence="2">
    <location>
        <begin position="17"/>
        <end position="26"/>
    </location>
</feature>
<dbReference type="SUPFAM" id="SSF54427">
    <property type="entry name" value="NTF2-like"/>
    <property type="match status" value="1"/>
</dbReference>
<proteinExistence type="inferred from homology"/>
<evidence type="ECO:0000256" key="1">
    <source>
        <dbReference type="HAMAP-Rule" id="MF_00612"/>
    </source>
</evidence>